<evidence type="ECO:0000259" key="11">
    <source>
        <dbReference type="PROSITE" id="PS50042"/>
    </source>
</evidence>
<dbReference type="PROSITE" id="PS00889">
    <property type="entry name" value="CNMP_BINDING_2"/>
    <property type="match status" value="2"/>
</dbReference>
<dbReference type="FunFam" id="2.60.120.10:FF:000118">
    <property type="entry name" value="cAMP-dependent protein kinase regulatory subunit"/>
    <property type="match status" value="1"/>
</dbReference>
<reference evidence="12 13" key="1">
    <citation type="journal article" date="2023" name="Elife">
        <title>Identification of key yeast species and microbe-microbe interactions impacting larval growth of Drosophila in the wild.</title>
        <authorList>
            <person name="Mure A."/>
            <person name="Sugiura Y."/>
            <person name="Maeda R."/>
            <person name="Honda K."/>
            <person name="Sakurai N."/>
            <person name="Takahashi Y."/>
            <person name="Watada M."/>
            <person name="Katoh T."/>
            <person name="Gotoh A."/>
            <person name="Gotoh Y."/>
            <person name="Taniguchi I."/>
            <person name="Nakamura K."/>
            <person name="Hayashi T."/>
            <person name="Katayama T."/>
            <person name="Uemura T."/>
            <person name="Hattori Y."/>
        </authorList>
    </citation>
    <scope>NUCLEOTIDE SEQUENCE [LARGE SCALE GENOMIC DNA]</scope>
    <source>
        <strain evidence="12 13">KH-74</strain>
    </source>
</reference>
<dbReference type="PANTHER" id="PTHR11635:SF152">
    <property type="entry name" value="CAMP-DEPENDENT PROTEIN KINASE TYPE I REGULATORY SUBUNIT-RELATED"/>
    <property type="match status" value="1"/>
</dbReference>
<dbReference type="Pfam" id="PF02197">
    <property type="entry name" value="RIIa"/>
    <property type="match status" value="1"/>
</dbReference>
<dbReference type="GO" id="GO:0005829">
    <property type="term" value="C:cytosol"/>
    <property type="evidence" value="ECO:0007669"/>
    <property type="project" value="TreeGrafter"/>
</dbReference>
<comment type="similarity">
    <text evidence="1 8">Belongs to the cAMP-dependent kinase regulatory chain family.</text>
</comment>
<evidence type="ECO:0000256" key="7">
    <source>
        <dbReference type="ARBA" id="ARBA00023149"/>
    </source>
</evidence>
<accession>A0AAV5RV67</accession>
<evidence type="ECO:0000256" key="9">
    <source>
        <dbReference type="PIRSR" id="PIRSR000548-1"/>
    </source>
</evidence>
<proteinExistence type="inferred from homology"/>
<feature type="compositionally biased region" description="Polar residues" evidence="10">
    <location>
        <begin position="69"/>
        <end position="90"/>
    </location>
</feature>
<evidence type="ECO:0000256" key="4">
    <source>
        <dbReference type="ARBA" id="ARBA00022566"/>
    </source>
</evidence>
<dbReference type="PIRSF" id="PIRSF000548">
    <property type="entry name" value="PK_regulatory"/>
    <property type="match status" value="1"/>
</dbReference>
<feature type="region of interest" description="Disordered" evidence="10">
    <location>
        <begin position="69"/>
        <end position="93"/>
    </location>
</feature>
<dbReference type="InterPro" id="IPR012198">
    <property type="entry name" value="cAMP_dep_PK_reg_su"/>
</dbReference>
<protein>
    <recommendedName>
        <fullName evidence="2 8">cAMP-dependent protein kinase regulatory subunit</fullName>
    </recommendedName>
</protein>
<dbReference type="InterPro" id="IPR003117">
    <property type="entry name" value="cAMP_dep_PK_reg_su_I/II_a/b"/>
</dbReference>
<dbReference type="GO" id="GO:0005634">
    <property type="term" value="C:nucleus"/>
    <property type="evidence" value="ECO:0007669"/>
    <property type="project" value="TreeGrafter"/>
</dbReference>
<keyword evidence="4 8" id="KW-0116">cAMP-binding</keyword>
<dbReference type="GO" id="GO:0034236">
    <property type="term" value="F:protein kinase A catalytic subunit binding"/>
    <property type="evidence" value="ECO:0007669"/>
    <property type="project" value="TreeGrafter"/>
</dbReference>
<dbReference type="InterPro" id="IPR050503">
    <property type="entry name" value="cAMP-dep_PK_reg_su-like"/>
</dbReference>
<organism evidence="12 13">
    <name type="scientific">Maudiozyma humilis</name>
    <name type="common">Sour dough yeast</name>
    <name type="synonym">Kazachstania humilis</name>
    <dbReference type="NCBI Taxonomy" id="51915"/>
    <lineage>
        <taxon>Eukaryota</taxon>
        <taxon>Fungi</taxon>
        <taxon>Dikarya</taxon>
        <taxon>Ascomycota</taxon>
        <taxon>Saccharomycotina</taxon>
        <taxon>Saccharomycetes</taxon>
        <taxon>Saccharomycetales</taxon>
        <taxon>Saccharomycetaceae</taxon>
        <taxon>Maudiozyma</taxon>
    </lineage>
</organism>
<dbReference type="InterPro" id="IPR000595">
    <property type="entry name" value="cNMP-bd_dom"/>
</dbReference>
<dbReference type="SMART" id="SM00100">
    <property type="entry name" value="cNMP"/>
    <property type="match status" value="2"/>
</dbReference>
<dbReference type="CDD" id="cd00038">
    <property type="entry name" value="CAP_ED"/>
    <property type="match status" value="2"/>
</dbReference>
<dbReference type="Gene3D" id="2.60.120.10">
    <property type="entry name" value="Jelly Rolls"/>
    <property type="match status" value="2"/>
</dbReference>
<dbReference type="GO" id="GO:0030552">
    <property type="term" value="F:cAMP binding"/>
    <property type="evidence" value="ECO:0007669"/>
    <property type="project" value="UniProtKB-KW"/>
</dbReference>
<evidence type="ECO:0000313" key="12">
    <source>
        <dbReference type="EMBL" id="GMM55544.1"/>
    </source>
</evidence>
<feature type="compositionally biased region" description="Low complexity" evidence="10">
    <location>
        <begin position="218"/>
        <end position="230"/>
    </location>
</feature>
<evidence type="ECO:0000256" key="3">
    <source>
        <dbReference type="ARBA" id="ARBA00022553"/>
    </source>
</evidence>
<dbReference type="PROSITE" id="PS50042">
    <property type="entry name" value="CNMP_BINDING_3"/>
    <property type="match status" value="2"/>
</dbReference>
<feature type="compositionally biased region" description="Low complexity" evidence="10">
    <location>
        <begin position="139"/>
        <end position="168"/>
    </location>
</feature>
<dbReference type="GO" id="GO:0005952">
    <property type="term" value="C:cAMP-dependent protein kinase complex"/>
    <property type="evidence" value="ECO:0007669"/>
    <property type="project" value="InterPro"/>
</dbReference>
<dbReference type="InterPro" id="IPR014710">
    <property type="entry name" value="RmlC-like_jellyroll"/>
</dbReference>
<dbReference type="PANTHER" id="PTHR11635">
    <property type="entry name" value="CAMP-DEPENDENT PROTEIN KINASE REGULATORY CHAIN"/>
    <property type="match status" value="1"/>
</dbReference>
<keyword evidence="3" id="KW-0597">Phosphoprotein</keyword>
<evidence type="ECO:0000256" key="1">
    <source>
        <dbReference type="ARBA" id="ARBA00005753"/>
    </source>
</evidence>
<dbReference type="CDD" id="cd12098">
    <property type="entry name" value="DD_R_ScPKA-like"/>
    <property type="match status" value="1"/>
</dbReference>
<keyword evidence="6 8" id="KW-0547">Nucleotide-binding</keyword>
<dbReference type="AlphaFoldDB" id="A0AAV5RV67"/>
<comment type="subunit">
    <text evidence="8">Tetramer, composed of 2 regulatory (R) and 2 catalytic (C) subunits. In the presence of cAMP it dissociates into 2 active monomeric C subunits and an R dimer.</text>
</comment>
<keyword evidence="5" id="KW-0677">Repeat</keyword>
<gene>
    <name evidence="12" type="ORF">DAKH74_021600</name>
</gene>
<keyword evidence="7 8" id="KW-0114">cAMP</keyword>
<feature type="domain" description="Cyclic nucleotide-binding" evidence="11">
    <location>
        <begin position="404"/>
        <end position="520"/>
    </location>
</feature>
<evidence type="ECO:0000256" key="5">
    <source>
        <dbReference type="ARBA" id="ARBA00022737"/>
    </source>
</evidence>
<evidence type="ECO:0000256" key="2">
    <source>
        <dbReference type="ARBA" id="ARBA00020355"/>
    </source>
</evidence>
<dbReference type="EMBL" id="BTGD01000005">
    <property type="protein sequence ID" value="GMM55544.1"/>
    <property type="molecule type" value="Genomic_DNA"/>
</dbReference>
<dbReference type="PROSITE" id="PS00888">
    <property type="entry name" value="CNMP_BINDING_1"/>
    <property type="match status" value="2"/>
</dbReference>
<evidence type="ECO:0000256" key="6">
    <source>
        <dbReference type="ARBA" id="ARBA00022741"/>
    </source>
</evidence>
<feature type="binding site" evidence="9">
    <location>
        <position position="470"/>
    </location>
    <ligand>
        <name>3',5'-cyclic AMP</name>
        <dbReference type="ChEBI" id="CHEBI:58165"/>
        <label>2</label>
    </ligand>
</feature>
<keyword evidence="13" id="KW-1185">Reference proteome</keyword>
<dbReference type="SMART" id="SM00394">
    <property type="entry name" value="RIIa"/>
    <property type="match status" value="1"/>
</dbReference>
<dbReference type="InterPro" id="IPR018490">
    <property type="entry name" value="cNMP-bd_dom_sf"/>
</dbReference>
<dbReference type="InterPro" id="IPR018488">
    <property type="entry name" value="cNMP-bd_CS"/>
</dbReference>
<feature type="binding site" evidence="9">
    <location>
        <position position="479"/>
    </location>
    <ligand>
        <name>3',5'-cyclic AMP</name>
        <dbReference type="ChEBI" id="CHEBI:58165"/>
        <label>2</label>
    </ligand>
</feature>
<dbReference type="Pfam" id="PF00027">
    <property type="entry name" value="cNMP_binding"/>
    <property type="match status" value="2"/>
</dbReference>
<evidence type="ECO:0000256" key="8">
    <source>
        <dbReference type="PIRNR" id="PIRNR000548"/>
    </source>
</evidence>
<sequence>MPLSQEYQLELALFEREIELHNPADFLQFAANYFNKRLEIQRKFIKNQEQLAHAKGIILFPTANSRSDSISASNAVSGAPSGPNSHSSSGIDIAGQLSRGLTPVEQHPAGNSAAAAASAGNFVKFKSPFVDNDPHAPGHGDAPSPASAAPPASAPAVAPAPTHTAAPGGIFKGSFNLGEGAAAAPAPERDDPHTTRKRNNNSPLGPFESHQHADASANKKTAGTGTNTATPKAQHLPFHFNAERRTSVSGETINPDNFDDWTPENFSEKSDAQLKRLEQSIGKNFLFNKLDADNRRLVVNCLEEKKVARGDVIIQQGDEGDYFYIVEKGIVEFYVNKERVSTSGAGSSFGELALMYNSPRAATVVAQSDCILWALDRLTFRKILLGSSFKKRLMYDDLLKSIPVLKGLTTYDRAKLADALDTQIYEPGKVIIKEGDSGENFYLIEYGQCSVTKKGKGVVATLGKGSYFGEVALINDLPRQATVTATERTKVATLGKSGFQRLLGPVVDVLKLNDPTREEREAKQ</sequence>
<feature type="region of interest" description="Disordered" evidence="10">
    <location>
        <begin position="128"/>
        <end position="239"/>
    </location>
</feature>
<comment type="caution">
    <text evidence="12">The sequence shown here is derived from an EMBL/GenBank/DDBJ whole genome shotgun (WGS) entry which is preliminary data.</text>
</comment>
<dbReference type="GO" id="GO:0009267">
    <property type="term" value="P:cellular response to starvation"/>
    <property type="evidence" value="ECO:0007669"/>
    <property type="project" value="UniProtKB-ARBA"/>
</dbReference>
<feature type="binding site" evidence="9">
    <location>
        <position position="360"/>
    </location>
    <ligand>
        <name>3',5'-cyclic AMP</name>
        <dbReference type="ChEBI" id="CHEBI:58165"/>
        <label>1</label>
    </ligand>
</feature>
<feature type="domain" description="Cyclic nucleotide-binding" evidence="11">
    <location>
        <begin position="286"/>
        <end position="401"/>
    </location>
</feature>
<feature type="binding site" evidence="9">
    <location>
        <position position="351"/>
    </location>
    <ligand>
        <name>3',5'-cyclic AMP</name>
        <dbReference type="ChEBI" id="CHEBI:58165"/>
        <label>1</label>
    </ligand>
</feature>
<dbReference type="PRINTS" id="PR00103">
    <property type="entry name" value="CAMPKINASE"/>
</dbReference>
<name>A0AAV5RV67_MAUHU</name>
<dbReference type="Proteomes" id="UP001377567">
    <property type="component" value="Unassembled WGS sequence"/>
</dbReference>
<dbReference type="GO" id="GO:0004862">
    <property type="term" value="F:cAMP-dependent protein kinase inhibitor activity"/>
    <property type="evidence" value="ECO:0007669"/>
    <property type="project" value="TreeGrafter"/>
</dbReference>
<evidence type="ECO:0000256" key="10">
    <source>
        <dbReference type="SAM" id="MobiDB-lite"/>
    </source>
</evidence>
<dbReference type="SUPFAM" id="SSF51206">
    <property type="entry name" value="cAMP-binding domain-like"/>
    <property type="match status" value="2"/>
</dbReference>
<evidence type="ECO:0000313" key="13">
    <source>
        <dbReference type="Proteomes" id="UP001377567"/>
    </source>
</evidence>
<dbReference type="FunFam" id="2.60.120.10:FF:000039">
    <property type="entry name" value="cAMP-dependent protein kinase regulatory subunit"/>
    <property type="match status" value="1"/>
</dbReference>